<dbReference type="STRING" id="429701.A0A2G9GY95"/>
<dbReference type="AlphaFoldDB" id="A0A2G9GY95"/>
<keyword evidence="5" id="KW-1185">Reference proteome</keyword>
<feature type="compositionally biased region" description="Polar residues" evidence="2">
    <location>
        <begin position="59"/>
        <end position="76"/>
    </location>
</feature>
<feature type="region of interest" description="Disordered" evidence="2">
    <location>
        <begin position="277"/>
        <end position="306"/>
    </location>
</feature>
<keyword evidence="1" id="KW-0862">Zinc</keyword>
<comment type="caution">
    <text evidence="4">The sequence shown here is derived from an EMBL/GenBank/DDBJ whole genome shotgun (WGS) entry which is preliminary data.</text>
</comment>
<keyword evidence="1" id="KW-0479">Metal-binding</keyword>
<dbReference type="GO" id="GO:0003729">
    <property type="term" value="F:mRNA binding"/>
    <property type="evidence" value="ECO:0007669"/>
    <property type="project" value="InterPro"/>
</dbReference>
<dbReference type="EMBL" id="NKXS01003273">
    <property type="protein sequence ID" value="PIN10253.1"/>
    <property type="molecule type" value="Genomic_DNA"/>
</dbReference>
<feature type="compositionally biased region" description="Polar residues" evidence="2">
    <location>
        <begin position="140"/>
        <end position="174"/>
    </location>
</feature>
<organism evidence="4 5">
    <name type="scientific">Handroanthus impetiginosus</name>
    <dbReference type="NCBI Taxonomy" id="429701"/>
    <lineage>
        <taxon>Eukaryota</taxon>
        <taxon>Viridiplantae</taxon>
        <taxon>Streptophyta</taxon>
        <taxon>Embryophyta</taxon>
        <taxon>Tracheophyta</taxon>
        <taxon>Spermatophyta</taxon>
        <taxon>Magnoliopsida</taxon>
        <taxon>eudicotyledons</taxon>
        <taxon>Gunneridae</taxon>
        <taxon>Pentapetalae</taxon>
        <taxon>asterids</taxon>
        <taxon>lamiids</taxon>
        <taxon>Lamiales</taxon>
        <taxon>Bignoniaceae</taxon>
        <taxon>Crescentiina</taxon>
        <taxon>Tabebuia alliance</taxon>
        <taxon>Handroanthus</taxon>
    </lineage>
</organism>
<feature type="compositionally biased region" description="Pro residues" evidence="2">
    <location>
        <begin position="246"/>
        <end position="259"/>
    </location>
</feature>
<dbReference type="GO" id="GO:0000993">
    <property type="term" value="F:RNA polymerase II complex binding"/>
    <property type="evidence" value="ECO:0007669"/>
    <property type="project" value="InterPro"/>
</dbReference>
<dbReference type="GO" id="GO:0005737">
    <property type="term" value="C:cytoplasm"/>
    <property type="evidence" value="ECO:0007669"/>
    <property type="project" value="TreeGrafter"/>
</dbReference>
<dbReference type="InterPro" id="IPR013087">
    <property type="entry name" value="Znf_C2H2_type"/>
</dbReference>
<feature type="compositionally biased region" description="Polar residues" evidence="2">
    <location>
        <begin position="20"/>
        <end position="38"/>
    </location>
</feature>
<dbReference type="InterPro" id="IPR045154">
    <property type="entry name" value="PCF11-like"/>
</dbReference>
<evidence type="ECO:0000313" key="5">
    <source>
        <dbReference type="Proteomes" id="UP000231279"/>
    </source>
</evidence>
<dbReference type="GO" id="GO:0008270">
    <property type="term" value="F:zinc ion binding"/>
    <property type="evidence" value="ECO:0007669"/>
    <property type="project" value="UniProtKB-KW"/>
</dbReference>
<dbReference type="GO" id="GO:0031124">
    <property type="term" value="P:mRNA 3'-end processing"/>
    <property type="evidence" value="ECO:0007669"/>
    <property type="project" value="InterPro"/>
</dbReference>
<evidence type="ECO:0000256" key="2">
    <source>
        <dbReference type="SAM" id="MobiDB-lite"/>
    </source>
</evidence>
<dbReference type="PANTHER" id="PTHR15921">
    <property type="entry name" value="PRE-MRNA CLEAVAGE COMPLEX II"/>
    <property type="match status" value="1"/>
</dbReference>
<dbReference type="GO" id="GO:0006369">
    <property type="term" value="P:termination of RNA polymerase II transcription"/>
    <property type="evidence" value="ECO:0007669"/>
    <property type="project" value="InterPro"/>
</dbReference>
<dbReference type="OrthoDB" id="907180at2759"/>
<dbReference type="GO" id="GO:0005849">
    <property type="term" value="C:mRNA cleavage factor complex"/>
    <property type="evidence" value="ECO:0007669"/>
    <property type="project" value="TreeGrafter"/>
</dbReference>
<feature type="compositionally biased region" description="Polar residues" evidence="2">
    <location>
        <begin position="187"/>
        <end position="221"/>
    </location>
</feature>
<evidence type="ECO:0000259" key="3">
    <source>
        <dbReference type="PROSITE" id="PS50157"/>
    </source>
</evidence>
<feature type="domain" description="C2H2-type" evidence="3">
    <location>
        <begin position="423"/>
        <end position="450"/>
    </location>
</feature>
<name>A0A2G9GY95_9LAMI</name>
<dbReference type="PANTHER" id="PTHR15921:SF3">
    <property type="entry name" value="PRE-MRNA CLEAVAGE COMPLEX 2 PROTEIN PCF11"/>
    <property type="match status" value="1"/>
</dbReference>
<keyword evidence="1" id="KW-0863">Zinc-finger</keyword>
<dbReference type="PROSITE" id="PS50157">
    <property type="entry name" value="ZINC_FINGER_C2H2_2"/>
    <property type="match status" value="1"/>
</dbReference>
<sequence length="484" mass="51400">MLLGPGKDISGYSRGYTGGLKSSSNIVGRTAYTKQQGAATIGGPNFKFSANAMPGPKVSVTQQRQTLGTVSSSMQSAMRHYSPSPSPLEHNPDQPLKSLAERNQTSTGPPTDPRRPLGPRNTGSHDQFSQDSPPLPSRDVYQSSTQRFQAQSLQTSSAVMSPPQQRKHVPSTQQRKLEASEFGSSGDGQNLSTQISGSESRSTMENSSFDQSNPFTVDSPGQSITNSLLTAVVKSGKLGSSSPVGPVQPPLPSGPPPVSFRPLHGSKLLPVFQKKLEQPSLPPSLPPSSLSGIGTEQTPSTVMSTSNPVSSLISSLVAKGLISASKSDTPSSASIQCPNQPLDGVTGVSSTIATPDSSVTVTIGRSPLYITDGTSSSKPAAKDTDSLQSTTKIKNLIGFEFRPDVVRKFHTDVITDLLSDLPYHCGICGLRLKLQESLDRHMEWHALRVPGENPLNENSWRWYSSSVDWVAGVGYLSAANNTSE</sequence>
<feature type="compositionally biased region" description="Polar residues" evidence="2">
    <location>
        <begin position="121"/>
        <end position="132"/>
    </location>
</feature>
<protein>
    <recommendedName>
        <fullName evidence="3">C2H2-type domain-containing protein</fullName>
    </recommendedName>
</protein>
<feature type="compositionally biased region" description="Polar residues" evidence="2">
    <location>
        <begin position="292"/>
        <end position="306"/>
    </location>
</feature>
<dbReference type="Proteomes" id="UP000231279">
    <property type="component" value="Unassembled WGS sequence"/>
</dbReference>
<evidence type="ECO:0000313" key="4">
    <source>
        <dbReference type="EMBL" id="PIN10253.1"/>
    </source>
</evidence>
<gene>
    <name evidence="4" type="ORF">CDL12_17154</name>
</gene>
<evidence type="ECO:0000256" key="1">
    <source>
        <dbReference type="PROSITE-ProRule" id="PRU00042"/>
    </source>
</evidence>
<accession>A0A2G9GY95</accession>
<dbReference type="PROSITE" id="PS00028">
    <property type="entry name" value="ZINC_FINGER_C2H2_1"/>
    <property type="match status" value="1"/>
</dbReference>
<feature type="region of interest" description="Disordered" evidence="2">
    <location>
        <begin position="237"/>
        <end position="264"/>
    </location>
</feature>
<proteinExistence type="predicted"/>
<reference evidence="5" key="1">
    <citation type="journal article" date="2018" name="Gigascience">
        <title>Genome assembly of the Pink Ipe (Handroanthus impetiginosus, Bignoniaceae), a highly valued, ecologically keystone Neotropical timber forest tree.</title>
        <authorList>
            <person name="Silva-Junior O.B."/>
            <person name="Grattapaglia D."/>
            <person name="Novaes E."/>
            <person name="Collevatti R.G."/>
        </authorList>
    </citation>
    <scope>NUCLEOTIDE SEQUENCE [LARGE SCALE GENOMIC DNA]</scope>
    <source>
        <strain evidence="5">cv. UFG-1</strain>
    </source>
</reference>
<feature type="region of interest" description="Disordered" evidence="2">
    <location>
        <begin position="1"/>
        <end position="221"/>
    </location>
</feature>